<proteinExistence type="predicted"/>
<organism evidence="1 2">
    <name type="scientific">Hyalomma asiaticum</name>
    <name type="common">Tick</name>
    <dbReference type="NCBI Taxonomy" id="266040"/>
    <lineage>
        <taxon>Eukaryota</taxon>
        <taxon>Metazoa</taxon>
        <taxon>Ecdysozoa</taxon>
        <taxon>Arthropoda</taxon>
        <taxon>Chelicerata</taxon>
        <taxon>Arachnida</taxon>
        <taxon>Acari</taxon>
        <taxon>Parasitiformes</taxon>
        <taxon>Ixodida</taxon>
        <taxon>Ixodoidea</taxon>
        <taxon>Ixodidae</taxon>
        <taxon>Hyalomminae</taxon>
        <taxon>Hyalomma</taxon>
    </lineage>
</organism>
<evidence type="ECO:0000313" key="1">
    <source>
        <dbReference type="EMBL" id="KAH6932315.1"/>
    </source>
</evidence>
<name>A0ACB7SCL5_HYAAI</name>
<sequence>MSNESSESEHDFDVSFAKELPVIDPDTLQDVLSNLAKQNDEAVREPEYYLDYLCPSNTVELLFQTCVKLKLPITVQLTALEYLDRFLVQHVRDLREQIGLESPPSSKVNWDSVVARMREQVMLRMLSCIQIASKMVSSVRVRT</sequence>
<reference evidence="1" key="1">
    <citation type="submission" date="2020-05" db="EMBL/GenBank/DDBJ databases">
        <title>Large-scale comparative analyses of tick genomes elucidate their genetic diversity and vector capacities.</title>
        <authorList>
            <person name="Jia N."/>
            <person name="Wang J."/>
            <person name="Shi W."/>
            <person name="Du L."/>
            <person name="Sun Y."/>
            <person name="Zhan W."/>
            <person name="Jiang J."/>
            <person name="Wang Q."/>
            <person name="Zhang B."/>
            <person name="Ji P."/>
            <person name="Sakyi L.B."/>
            <person name="Cui X."/>
            <person name="Yuan T."/>
            <person name="Jiang B."/>
            <person name="Yang W."/>
            <person name="Lam T.T.-Y."/>
            <person name="Chang Q."/>
            <person name="Ding S."/>
            <person name="Wang X."/>
            <person name="Zhu J."/>
            <person name="Ruan X."/>
            <person name="Zhao L."/>
            <person name="Wei J."/>
            <person name="Que T."/>
            <person name="Du C."/>
            <person name="Cheng J."/>
            <person name="Dai P."/>
            <person name="Han X."/>
            <person name="Huang E."/>
            <person name="Gao Y."/>
            <person name="Liu J."/>
            <person name="Shao H."/>
            <person name="Ye R."/>
            <person name="Li L."/>
            <person name="Wei W."/>
            <person name="Wang X."/>
            <person name="Wang C."/>
            <person name="Yang T."/>
            <person name="Huo Q."/>
            <person name="Li W."/>
            <person name="Guo W."/>
            <person name="Chen H."/>
            <person name="Zhou L."/>
            <person name="Ni X."/>
            <person name="Tian J."/>
            <person name="Zhou Y."/>
            <person name="Sheng Y."/>
            <person name="Liu T."/>
            <person name="Pan Y."/>
            <person name="Xia L."/>
            <person name="Li J."/>
            <person name="Zhao F."/>
            <person name="Cao W."/>
        </authorList>
    </citation>
    <scope>NUCLEOTIDE SEQUENCE</scope>
    <source>
        <strain evidence="1">Hyas-2018</strain>
    </source>
</reference>
<dbReference type="Proteomes" id="UP000821845">
    <property type="component" value="Chromosome 4"/>
</dbReference>
<protein>
    <submittedName>
        <fullName evidence="1">Uncharacterized protein</fullName>
    </submittedName>
</protein>
<keyword evidence="2" id="KW-1185">Reference proteome</keyword>
<evidence type="ECO:0000313" key="2">
    <source>
        <dbReference type="Proteomes" id="UP000821845"/>
    </source>
</evidence>
<dbReference type="EMBL" id="CM023484">
    <property type="protein sequence ID" value="KAH6932315.1"/>
    <property type="molecule type" value="Genomic_DNA"/>
</dbReference>
<gene>
    <name evidence="1" type="ORF">HPB50_004838</name>
</gene>
<comment type="caution">
    <text evidence="1">The sequence shown here is derived from an EMBL/GenBank/DDBJ whole genome shotgun (WGS) entry which is preliminary data.</text>
</comment>
<accession>A0ACB7SCL5</accession>